<gene>
    <name evidence="2" type="ORF">PECAL_6P01280</name>
</gene>
<evidence type="ECO:0000256" key="1">
    <source>
        <dbReference type="SAM" id="MobiDB-lite"/>
    </source>
</evidence>
<sequence>MPEKKKCGACKDKLTREGYAKEQWQKEENERRCLACVAADRPNTAAQTPEEKAERDAFVKACVEALSRRSDVTNHTRATEARRRAESVDAPTEEFAVNAADVPPPPPPPEKPPITQVGPSPSDVLKSLCYDYPDVRADQCAALAKALRKPADCNLRIAARAVEGIQSICEKASAGSEEADLALSIAVTGVRYLLEGNRARVCKYASRVQDKPKPSPKKKTTAFDYSKWDHLDSDSDAETIEHTTSDNVWAAPPPNDAVDAARFVILCASLSSYGLCGGATWTEADVTDCLKIARLLRSSSESSWLLKPREDEIFDALRAAGPRYAFLLRDAFQHHVSLRPCIATGLRELAFSDTTGKASANDGGVALVALASLCGDVNLRDVGCTQILRKEARLALPALADLARALGHGGKGDVPMLLGACLAIVERASGIYTDRRRDDASALTTKVDPKQQPSRDLVDCGLLAALCAIAKRLDEDHACEQGEKRLHRALQALMAQDPARCGAFLFRAASLFDVAVSDAFAGRCPDEACVWGLRLAVCRFQLKTEDLRTSDCLRRALSGLGGSSPKVTTVRLARLAEALGQVATTPDAARRFLDSVDDSDAAFARERLLALRAALGVAEDEVAPEETVEPPDDVEEGEKLKKRAERLEAARTRAASSVRKHLKALLVPAARGDAGKVD</sequence>
<reference evidence="2" key="1">
    <citation type="submission" date="2021-11" db="EMBL/GenBank/DDBJ databases">
        <authorList>
            <consortium name="Genoscope - CEA"/>
            <person name="William W."/>
        </authorList>
    </citation>
    <scope>NUCLEOTIDE SEQUENCE</scope>
</reference>
<keyword evidence="3" id="KW-1185">Reference proteome</keyword>
<feature type="region of interest" description="Disordered" evidence="1">
    <location>
        <begin position="70"/>
        <end position="118"/>
    </location>
</feature>
<organism evidence="2 3">
    <name type="scientific">Pelagomonas calceolata</name>
    <dbReference type="NCBI Taxonomy" id="35677"/>
    <lineage>
        <taxon>Eukaryota</taxon>
        <taxon>Sar</taxon>
        <taxon>Stramenopiles</taxon>
        <taxon>Ochrophyta</taxon>
        <taxon>Pelagophyceae</taxon>
        <taxon>Pelagomonadales</taxon>
        <taxon>Pelagomonadaceae</taxon>
        <taxon>Pelagomonas</taxon>
    </lineage>
</organism>
<protein>
    <submittedName>
        <fullName evidence="2">Uncharacterized protein</fullName>
    </submittedName>
</protein>
<feature type="compositionally biased region" description="Basic and acidic residues" evidence="1">
    <location>
        <begin position="70"/>
        <end position="87"/>
    </location>
</feature>
<proteinExistence type="predicted"/>
<feature type="compositionally biased region" description="Acidic residues" evidence="1">
    <location>
        <begin position="620"/>
        <end position="636"/>
    </location>
</feature>
<evidence type="ECO:0000313" key="2">
    <source>
        <dbReference type="EMBL" id="CAH0378537.1"/>
    </source>
</evidence>
<accession>A0A8J2T1K7</accession>
<dbReference type="AlphaFoldDB" id="A0A8J2T1K7"/>
<comment type="caution">
    <text evidence="2">The sequence shown here is derived from an EMBL/GenBank/DDBJ whole genome shotgun (WGS) entry which is preliminary data.</text>
</comment>
<dbReference type="Proteomes" id="UP000789595">
    <property type="component" value="Unassembled WGS sequence"/>
</dbReference>
<feature type="region of interest" description="Disordered" evidence="1">
    <location>
        <begin position="620"/>
        <end position="639"/>
    </location>
</feature>
<name>A0A8J2T1K7_9STRA</name>
<feature type="compositionally biased region" description="Pro residues" evidence="1">
    <location>
        <begin position="102"/>
        <end position="112"/>
    </location>
</feature>
<dbReference type="EMBL" id="CAKKNE010000006">
    <property type="protein sequence ID" value="CAH0378537.1"/>
    <property type="molecule type" value="Genomic_DNA"/>
</dbReference>
<evidence type="ECO:0000313" key="3">
    <source>
        <dbReference type="Proteomes" id="UP000789595"/>
    </source>
</evidence>